<dbReference type="Pfam" id="PF00392">
    <property type="entry name" value="GntR"/>
    <property type="match status" value="1"/>
</dbReference>
<accession>A0A1H2V4K4</accession>
<dbReference type="InterPro" id="IPR050679">
    <property type="entry name" value="Bact_HTH_transcr_reg"/>
</dbReference>
<feature type="domain" description="HTH gntR-type" evidence="4">
    <location>
        <begin position="12"/>
        <end position="80"/>
    </location>
</feature>
<dbReference type="InterPro" id="IPR036388">
    <property type="entry name" value="WH-like_DNA-bd_sf"/>
</dbReference>
<evidence type="ECO:0000313" key="6">
    <source>
        <dbReference type="Proteomes" id="UP000198500"/>
    </source>
</evidence>
<dbReference type="AlphaFoldDB" id="A0A1H2V4K4"/>
<dbReference type="Gene3D" id="1.10.10.10">
    <property type="entry name" value="Winged helix-like DNA-binding domain superfamily/Winged helix DNA-binding domain"/>
    <property type="match status" value="1"/>
</dbReference>
<protein>
    <submittedName>
        <fullName evidence="5">Transcriptional regulator, GntR family</fullName>
    </submittedName>
</protein>
<evidence type="ECO:0000259" key="4">
    <source>
        <dbReference type="PROSITE" id="PS50949"/>
    </source>
</evidence>
<dbReference type="Gene3D" id="3.40.1410.10">
    <property type="entry name" value="Chorismate lyase-like"/>
    <property type="match status" value="1"/>
</dbReference>
<dbReference type="Pfam" id="PF07702">
    <property type="entry name" value="UTRA"/>
    <property type="match status" value="1"/>
</dbReference>
<evidence type="ECO:0000256" key="1">
    <source>
        <dbReference type="ARBA" id="ARBA00023015"/>
    </source>
</evidence>
<dbReference type="InterPro" id="IPR036390">
    <property type="entry name" value="WH_DNA-bd_sf"/>
</dbReference>
<evidence type="ECO:0000313" key="5">
    <source>
        <dbReference type="EMBL" id="SDW63296.1"/>
    </source>
</evidence>
<organism evidence="5 6">
    <name type="scientific">Aidingimonas halophila</name>
    <dbReference type="NCBI Taxonomy" id="574349"/>
    <lineage>
        <taxon>Bacteria</taxon>
        <taxon>Pseudomonadati</taxon>
        <taxon>Pseudomonadota</taxon>
        <taxon>Gammaproteobacteria</taxon>
        <taxon>Oceanospirillales</taxon>
        <taxon>Halomonadaceae</taxon>
        <taxon>Aidingimonas</taxon>
    </lineage>
</organism>
<reference evidence="5 6" key="1">
    <citation type="submission" date="2016-10" db="EMBL/GenBank/DDBJ databases">
        <authorList>
            <person name="de Groot N.N."/>
        </authorList>
    </citation>
    <scope>NUCLEOTIDE SEQUENCE [LARGE SCALE GENOMIC DNA]</scope>
    <source>
        <strain evidence="5 6">DSM 19219</strain>
    </source>
</reference>
<sequence>MQANLQQDEPRSPRYYRIYQAMLSDIQQGSLKPGDVLPSEMHIAQSYGVAPGTARKAIDMLVDRGWVERQHGKGTFVRRADFSHSLARFFRLTDREGVQLHPKSELLDIRVVPGTTDICHHLDLPDDSELIQIERVRRVDEMPLLHEVIYLSRTRFQSLLNLPPDAWGDLLYPLYEQVCGEVVFRATDTLSVGPVPESPAHHLDLPPGVQVIEIARLARGYDERPLEWRLSRGRLDWFHYSFDIR</sequence>
<gene>
    <name evidence="5" type="ORF">SAMN05443545_102322</name>
</gene>
<dbReference type="RefSeq" id="WP_175529770.1">
    <property type="nucleotide sequence ID" value="NZ_BMXH01000002.1"/>
</dbReference>
<dbReference type="GO" id="GO:0045892">
    <property type="term" value="P:negative regulation of DNA-templated transcription"/>
    <property type="evidence" value="ECO:0007669"/>
    <property type="project" value="TreeGrafter"/>
</dbReference>
<dbReference type="Proteomes" id="UP000198500">
    <property type="component" value="Unassembled WGS sequence"/>
</dbReference>
<dbReference type="CDD" id="cd07377">
    <property type="entry name" value="WHTH_GntR"/>
    <property type="match status" value="1"/>
</dbReference>
<dbReference type="SMART" id="SM00866">
    <property type="entry name" value="UTRA"/>
    <property type="match status" value="1"/>
</dbReference>
<dbReference type="GO" id="GO:0003677">
    <property type="term" value="F:DNA binding"/>
    <property type="evidence" value="ECO:0007669"/>
    <property type="project" value="UniProtKB-KW"/>
</dbReference>
<dbReference type="InterPro" id="IPR011663">
    <property type="entry name" value="UTRA"/>
</dbReference>
<dbReference type="PROSITE" id="PS50949">
    <property type="entry name" value="HTH_GNTR"/>
    <property type="match status" value="1"/>
</dbReference>
<keyword evidence="6" id="KW-1185">Reference proteome</keyword>
<dbReference type="SUPFAM" id="SSF64288">
    <property type="entry name" value="Chorismate lyase-like"/>
    <property type="match status" value="1"/>
</dbReference>
<dbReference type="GO" id="GO:0003700">
    <property type="term" value="F:DNA-binding transcription factor activity"/>
    <property type="evidence" value="ECO:0007669"/>
    <property type="project" value="InterPro"/>
</dbReference>
<evidence type="ECO:0000256" key="3">
    <source>
        <dbReference type="ARBA" id="ARBA00023163"/>
    </source>
</evidence>
<proteinExistence type="predicted"/>
<dbReference type="PANTHER" id="PTHR44846:SF1">
    <property type="entry name" value="MANNOSYL-D-GLYCERATE TRANSPORT_METABOLISM SYSTEM REPRESSOR MNGR-RELATED"/>
    <property type="match status" value="1"/>
</dbReference>
<dbReference type="SMART" id="SM00345">
    <property type="entry name" value="HTH_GNTR"/>
    <property type="match status" value="1"/>
</dbReference>
<dbReference type="InterPro" id="IPR000524">
    <property type="entry name" value="Tscrpt_reg_HTH_GntR"/>
</dbReference>
<keyword evidence="3" id="KW-0804">Transcription</keyword>
<name>A0A1H2V4K4_9GAMM</name>
<dbReference type="InterPro" id="IPR028978">
    <property type="entry name" value="Chorismate_lyase_/UTRA_dom_sf"/>
</dbReference>
<evidence type="ECO:0000256" key="2">
    <source>
        <dbReference type="ARBA" id="ARBA00023125"/>
    </source>
</evidence>
<keyword evidence="2" id="KW-0238">DNA-binding</keyword>
<dbReference type="STRING" id="574349.SAMN05443545_102322"/>
<keyword evidence="1" id="KW-0805">Transcription regulation</keyword>
<dbReference type="SUPFAM" id="SSF46785">
    <property type="entry name" value="Winged helix' DNA-binding domain"/>
    <property type="match status" value="1"/>
</dbReference>
<dbReference type="EMBL" id="FNNI01000002">
    <property type="protein sequence ID" value="SDW63296.1"/>
    <property type="molecule type" value="Genomic_DNA"/>
</dbReference>
<dbReference type="PANTHER" id="PTHR44846">
    <property type="entry name" value="MANNOSYL-D-GLYCERATE TRANSPORT/METABOLISM SYSTEM REPRESSOR MNGR-RELATED"/>
    <property type="match status" value="1"/>
</dbReference>